<organism evidence="1 2">
    <name type="scientific">Racocetra persica</name>
    <dbReference type="NCBI Taxonomy" id="160502"/>
    <lineage>
        <taxon>Eukaryota</taxon>
        <taxon>Fungi</taxon>
        <taxon>Fungi incertae sedis</taxon>
        <taxon>Mucoromycota</taxon>
        <taxon>Glomeromycotina</taxon>
        <taxon>Glomeromycetes</taxon>
        <taxon>Diversisporales</taxon>
        <taxon>Gigasporaceae</taxon>
        <taxon>Racocetra</taxon>
    </lineage>
</organism>
<proteinExistence type="predicted"/>
<name>A0ACA9QPT6_9GLOM</name>
<dbReference type="EMBL" id="CAJVQC010033317">
    <property type="protein sequence ID" value="CAG8753666.1"/>
    <property type="molecule type" value="Genomic_DNA"/>
</dbReference>
<keyword evidence="2" id="KW-1185">Reference proteome</keyword>
<evidence type="ECO:0000313" key="1">
    <source>
        <dbReference type="EMBL" id="CAG8753666.1"/>
    </source>
</evidence>
<accession>A0ACA9QPT6</accession>
<dbReference type="Proteomes" id="UP000789920">
    <property type="component" value="Unassembled WGS sequence"/>
</dbReference>
<reference evidence="1" key="1">
    <citation type="submission" date="2021-06" db="EMBL/GenBank/DDBJ databases">
        <authorList>
            <person name="Kallberg Y."/>
            <person name="Tangrot J."/>
            <person name="Rosling A."/>
        </authorList>
    </citation>
    <scope>NUCLEOTIDE SEQUENCE</scope>
    <source>
        <strain evidence="1">MA461A</strain>
    </source>
</reference>
<sequence length="71" mass="8087">FGPNQLVNNSLNQNADRDLFVIISSQYSKLANLKNYKTNNNPQLKFKIILSVLLPTDTSNLTQFFARETVL</sequence>
<feature type="non-terminal residue" evidence="1">
    <location>
        <position position="71"/>
    </location>
</feature>
<feature type="non-terminal residue" evidence="1">
    <location>
        <position position="1"/>
    </location>
</feature>
<protein>
    <submittedName>
        <fullName evidence="1">22252_t:CDS:1</fullName>
    </submittedName>
</protein>
<comment type="caution">
    <text evidence="1">The sequence shown here is derived from an EMBL/GenBank/DDBJ whole genome shotgun (WGS) entry which is preliminary data.</text>
</comment>
<gene>
    <name evidence="1" type="ORF">RPERSI_LOCUS14456</name>
</gene>
<evidence type="ECO:0000313" key="2">
    <source>
        <dbReference type="Proteomes" id="UP000789920"/>
    </source>
</evidence>